<organism evidence="3 4">
    <name type="scientific">Trypanosoma rangeli</name>
    <dbReference type="NCBI Taxonomy" id="5698"/>
    <lineage>
        <taxon>Eukaryota</taxon>
        <taxon>Discoba</taxon>
        <taxon>Euglenozoa</taxon>
        <taxon>Kinetoplastea</taxon>
        <taxon>Metakinetoplastina</taxon>
        <taxon>Trypanosomatida</taxon>
        <taxon>Trypanosomatidae</taxon>
        <taxon>Trypanosoma</taxon>
        <taxon>Herpetosoma</taxon>
    </lineage>
</organism>
<gene>
    <name evidence="3" type="ORF">TraAM80_06184</name>
</gene>
<sequence length="650" mass="71302">MLNFATSLSCFIFIPFFFVCVGYCACGCAVAAAIGWPCTACRLCILTLVPYCGHPSSRHVGREAVEGRFGYAEEGGRMTQPNSPRGRPLILSSFQWSSDAQIAIDETALTQAFLYRRRRMEAASRLTDGMMAQVQTIVDADGSPSYVMLMDEVPESTDESPQRKQKDSVCATPGGGRGEVSVENTMTHATEVLLHDDINRKAEKIRDMRIEQRSAAEMQLKPTFLLVEPSLELPIPPTTFTSTSLAFALEALAKSVSKLVAATDGILVQLSALDKTNQPSIFKEMNILVVHTQHAWRCHAAVMQHLKQYEVCAKALQDGTLQELSSMREQFLVCKEMLTAQEQKQKVSEEHLRALRLRLNNLHARCRMWSGILLGATPLLPLLVSPSNSPSGTSLLRERDSISCMRSVTNRAQSATPHLSFVAGASTRQRSSVRVRTPSLSQNLDSPHFSISTAEELEDHMNAMEVKVARFWSNPYVVKAQQCAERMWRQRHQPWDRSTTLVEVMKLPVLSRNESVQRTGSSLRLASEMHRASRVDNLHKGGHAAEATDKATAEVRLMSLLRGLLRLAPSVKNQADAGASSSSAEGAEGVEGNETIAVENDIGSGEASISRTPYGDAFEAAGVTVGTADAMSESVRNLLKFLEEASTTVM</sequence>
<name>A0A3R7RHE3_TRYRA</name>
<reference evidence="3 4" key="1">
    <citation type="journal article" date="2018" name="BMC Genomics">
        <title>Genomic comparison of Trypanosoma conorhini and Trypanosoma rangeli to Trypanosoma cruzi strains of high and low virulence.</title>
        <authorList>
            <person name="Bradwell K.R."/>
            <person name="Koparde V.N."/>
            <person name="Matveyev A.V."/>
            <person name="Serrano M.G."/>
            <person name="Alves J.M."/>
            <person name="Parikh H."/>
            <person name="Huang B."/>
            <person name="Lee V."/>
            <person name="Espinosa-Alvarez O."/>
            <person name="Ortiz P.A."/>
            <person name="Costa-Martins A.G."/>
            <person name="Teixeira M.M."/>
            <person name="Buck G.A."/>
        </authorList>
    </citation>
    <scope>NUCLEOTIDE SEQUENCE [LARGE SCALE GENOMIC DNA]</scope>
    <source>
        <strain evidence="3 4">AM80</strain>
    </source>
</reference>
<dbReference type="RefSeq" id="XP_029237097.1">
    <property type="nucleotide sequence ID" value="XM_029383037.1"/>
</dbReference>
<dbReference type="OrthoDB" id="266614at2759"/>
<keyword evidence="2" id="KW-1133">Transmembrane helix</keyword>
<comment type="caution">
    <text evidence="3">The sequence shown here is derived from an EMBL/GenBank/DDBJ whole genome shotgun (WGS) entry which is preliminary data.</text>
</comment>
<dbReference type="EMBL" id="MKGL01000221">
    <property type="protein sequence ID" value="RNF02732.1"/>
    <property type="molecule type" value="Genomic_DNA"/>
</dbReference>
<accession>A0A3R7RHE3</accession>
<evidence type="ECO:0000256" key="2">
    <source>
        <dbReference type="SAM" id="Phobius"/>
    </source>
</evidence>
<proteinExistence type="predicted"/>
<evidence type="ECO:0000313" key="3">
    <source>
        <dbReference type="EMBL" id="RNF02732.1"/>
    </source>
</evidence>
<evidence type="ECO:0000313" key="4">
    <source>
        <dbReference type="Proteomes" id="UP000283634"/>
    </source>
</evidence>
<dbReference type="Proteomes" id="UP000283634">
    <property type="component" value="Unassembled WGS sequence"/>
</dbReference>
<dbReference type="OMA" id="TMTHATE"/>
<dbReference type="GeneID" id="40330117"/>
<keyword evidence="2" id="KW-0472">Membrane</keyword>
<dbReference type="VEuPathDB" id="TriTrypDB:TRSC58_00707"/>
<evidence type="ECO:0000256" key="1">
    <source>
        <dbReference type="SAM" id="MobiDB-lite"/>
    </source>
</evidence>
<keyword evidence="4" id="KW-1185">Reference proteome</keyword>
<protein>
    <submittedName>
        <fullName evidence="3">Uncharacterized protein</fullName>
    </submittedName>
</protein>
<feature type="region of interest" description="Disordered" evidence="1">
    <location>
        <begin position="154"/>
        <end position="180"/>
    </location>
</feature>
<keyword evidence="2" id="KW-0812">Transmembrane</keyword>
<feature type="transmembrane region" description="Helical" evidence="2">
    <location>
        <begin position="12"/>
        <end position="36"/>
    </location>
</feature>
<dbReference type="AlphaFoldDB" id="A0A3R7RHE3"/>